<dbReference type="EMBL" id="SDOX01000008">
    <property type="protein sequence ID" value="TFJ86572.1"/>
    <property type="molecule type" value="Genomic_DNA"/>
</dbReference>
<feature type="repeat" description="TPR" evidence="3">
    <location>
        <begin position="246"/>
        <end position="279"/>
    </location>
</feature>
<dbReference type="Proteomes" id="UP000355283">
    <property type="component" value="Unassembled WGS sequence"/>
</dbReference>
<accession>A0A4D9D4S5</accession>
<gene>
    <name evidence="7" type="ORF">NSK_002229</name>
</gene>
<dbReference type="PANTHER" id="PTHR45188:SF2">
    <property type="entry name" value="DNAJ HOMOLOG SUBFAMILY C MEMBER 7"/>
    <property type="match status" value="1"/>
</dbReference>
<dbReference type="SMART" id="SM00271">
    <property type="entry name" value="DnaJ"/>
    <property type="match status" value="1"/>
</dbReference>
<evidence type="ECO:0000313" key="7">
    <source>
        <dbReference type="EMBL" id="TFJ86572.1"/>
    </source>
</evidence>
<evidence type="ECO:0000256" key="5">
    <source>
        <dbReference type="SAM" id="SignalP"/>
    </source>
</evidence>
<reference evidence="7 8" key="1">
    <citation type="submission" date="2019-01" db="EMBL/GenBank/DDBJ databases">
        <title>Nuclear Genome Assembly of the Microalgal Biofuel strain Nannochloropsis salina CCMP1776.</title>
        <authorList>
            <person name="Hovde B."/>
        </authorList>
    </citation>
    <scope>NUCLEOTIDE SEQUENCE [LARGE SCALE GENOMIC DNA]</scope>
    <source>
        <strain evidence="7 8">CCMP1776</strain>
    </source>
</reference>
<dbReference type="InterPro" id="IPR013105">
    <property type="entry name" value="TPR_2"/>
</dbReference>
<dbReference type="Pfam" id="PF07719">
    <property type="entry name" value="TPR_2"/>
    <property type="match status" value="1"/>
</dbReference>
<organism evidence="7 8">
    <name type="scientific">Nannochloropsis salina CCMP1776</name>
    <dbReference type="NCBI Taxonomy" id="1027361"/>
    <lineage>
        <taxon>Eukaryota</taxon>
        <taxon>Sar</taxon>
        <taxon>Stramenopiles</taxon>
        <taxon>Ochrophyta</taxon>
        <taxon>Eustigmatophyceae</taxon>
        <taxon>Eustigmatales</taxon>
        <taxon>Monodopsidaceae</taxon>
        <taxon>Microchloropsis</taxon>
        <taxon>Microchloropsis salina</taxon>
    </lineage>
</organism>
<dbReference type="Pfam" id="PF00226">
    <property type="entry name" value="DnaJ"/>
    <property type="match status" value="1"/>
</dbReference>
<protein>
    <recommendedName>
        <fullName evidence="6">J domain-containing protein</fullName>
    </recommendedName>
</protein>
<evidence type="ECO:0000256" key="3">
    <source>
        <dbReference type="PROSITE-ProRule" id="PRU00339"/>
    </source>
</evidence>
<sequence length="520" mass="57933">MTNLQRIVQVSAAFNRRRPPSINSSRFPSVWVHFCLILLLSLVRPVSGQDQAGAVLNPGKLRASADEAFATGELDKAIKFLSQAIQIEPENEKNHYKRYRAHLRGKKYREALQDLSTSLQLDPLNAAKMQQRAKLFKMMGRCADAVGEYEKLEGMLETGAWGPTEGEVVEGAREARQCQHSLAEAERLMEVGDWRAARQHLDVAVTLTEVAPELLLRRARCNFEENDFYSAAADTGRAIKLDGSSIPALELRGLAYYKLGEFDMAQTHFREGLKFDPEHLGCKEGHRRVKKMQKAAEKGRKAVDVGDVAQGVGYLQEAMAVDPSHVYFNAPILLQIARAHMGVAAFAPARQAVDSAMQMNPSLSETHIVLSDLLQAQEEYEEAVRVLKSAAEAFAEDASVQEALKKAEIALKQSKEVNYYKVLGVDRRATTSAIKKAYRNMAKIYHPDKQAEASPEEKEKAEREFLKIAQAYEVLSDEETRAKYDRGEDVSGQAQQAHHHNPFGGGGPFGGGQHFTFHFH</sequence>
<evidence type="ECO:0000259" key="6">
    <source>
        <dbReference type="PROSITE" id="PS50076"/>
    </source>
</evidence>
<dbReference type="InterPro" id="IPR019734">
    <property type="entry name" value="TPR_rpt"/>
</dbReference>
<proteinExistence type="predicted"/>
<feature type="region of interest" description="Disordered" evidence="4">
    <location>
        <begin position="482"/>
        <end position="510"/>
    </location>
</feature>
<dbReference type="OrthoDB" id="10250354at2759"/>
<dbReference type="CDD" id="cd06257">
    <property type="entry name" value="DnaJ"/>
    <property type="match status" value="1"/>
</dbReference>
<dbReference type="InterPro" id="IPR036869">
    <property type="entry name" value="J_dom_sf"/>
</dbReference>
<feature type="chain" id="PRO_5020040505" description="J domain-containing protein" evidence="5">
    <location>
        <begin position="49"/>
        <end position="520"/>
    </location>
</feature>
<keyword evidence="1" id="KW-0677">Repeat</keyword>
<evidence type="ECO:0000256" key="2">
    <source>
        <dbReference type="ARBA" id="ARBA00022803"/>
    </source>
</evidence>
<dbReference type="Gene3D" id="1.25.40.10">
    <property type="entry name" value="Tetratricopeptide repeat domain"/>
    <property type="match status" value="1"/>
</dbReference>
<dbReference type="PROSITE" id="PS50005">
    <property type="entry name" value="TPR"/>
    <property type="match status" value="2"/>
</dbReference>
<dbReference type="InterPro" id="IPR011990">
    <property type="entry name" value="TPR-like_helical_dom_sf"/>
</dbReference>
<dbReference type="PROSITE" id="PS50076">
    <property type="entry name" value="DNAJ_2"/>
    <property type="match status" value="1"/>
</dbReference>
<keyword evidence="8" id="KW-1185">Reference proteome</keyword>
<dbReference type="PANTHER" id="PTHR45188">
    <property type="entry name" value="DNAJ PROTEIN P58IPK HOMOLOG"/>
    <property type="match status" value="1"/>
</dbReference>
<dbReference type="Gene3D" id="1.10.287.110">
    <property type="entry name" value="DnaJ domain"/>
    <property type="match status" value="1"/>
</dbReference>
<evidence type="ECO:0000256" key="1">
    <source>
        <dbReference type="ARBA" id="ARBA00022737"/>
    </source>
</evidence>
<dbReference type="SUPFAM" id="SSF48452">
    <property type="entry name" value="TPR-like"/>
    <property type="match status" value="3"/>
</dbReference>
<dbReference type="PRINTS" id="PR00625">
    <property type="entry name" value="JDOMAIN"/>
</dbReference>
<feature type="repeat" description="TPR" evidence="3">
    <location>
        <begin position="58"/>
        <end position="91"/>
    </location>
</feature>
<dbReference type="Pfam" id="PF13181">
    <property type="entry name" value="TPR_8"/>
    <property type="match status" value="1"/>
</dbReference>
<comment type="caution">
    <text evidence="7">The sequence shown here is derived from an EMBL/GenBank/DDBJ whole genome shotgun (WGS) entry which is preliminary data.</text>
</comment>
<dbReference type="SUPFAM" id="SSF46565">
    <property type="entry name" value="Chaperone J-domain"/>
    <property type="match status" value="1"/>
</dbReference>
<feature type="domain" description="J" evidence="6">
    <location>
        <begin position="418"/>
        <end position="488"/>
    </location>
</feature>
<keyword evidence="2 3" id="KW-0802">TPR repeat</keyword>
<keyword evidence="5" id="KW-0732">Signal</keyword>
<dbReference type="Pfam" id="PF13432">
    <property type="entry name" value="TPR_16"/>
    <property type="match status" value="1"/>
</dbReference>
<feature type="signal peptide" evidence="5">
    <location>
        <begin position="1"/>
        <end position="48"/>
    </location>
</feature>
<dbReference type="AlphaFoldDB" id="A0A4D9D4S5"/>
<evidence type="ECO:0000256" key="4">
    <source>
        <dbReference type="SAM" id="MobiDB-lite"/>
    </source>
</evidence>
<dbReference type="SMART" id="SM00028">
    <property type="entry name" value="TPR"/>
    <property type="match status" value="6"/>
</dbReference>
<evidence type="ECO:0000313" key="8">
    <source>
        <dbReference type="Proteomes" id="UP000355283"/>
    </source>
</evidence>
<dbReference type="InterPro" id="IPR001623">
    <property type="entry name" value="DnaJ_domain"/>
</dbReference>
<name>A0A4D9D4S5_9STRA</name>